<keyword evidence="3" id="KW-1185">Reference proteome</keyword>
<gene>
    <name evidence="2" type="ORF">J2I48_06010</name>
</gene>
<keyword evidence="2" id="KW-0255">Endonuclease</keyword>
<dbReference type="InterPro" id="IPR008538">
    <property type="entry name" value="Uma2"/>
</dbReference>
<dbReference type="InterPro" id="IPR011335">
    <property type="entry name" value="Restrct_endonuc-II-like"/>
</dbReference>
<feature type="domain" description="Putative restriction endonuclease" evidence="1">
    <location>
        <begin position="28"/>
        <end position="197"/>
    </location>
</feature>
<sequence length="202" mass="22845">MTLNFANISREQRNTPINFGQFQMDDDAFYEFCQINEHLKFERRPDGTIVAMPNSGGRSGHRTALIAAKLYLWTEENGGFGFDSSTAFRFKNGATRSPDAAWISDPRWNTLTEQQQEKFPPIAPDFVIELMSPTDALTSAKDKMLEYINNGVSLGWLINTKEQAVLIYRADGTISKHVDLTQPLNGENVLPGFSFDLRLLFQ</sequence>
<dbReference type="GO" id="GO:0004519">
    <property type="term" value="F:endonuclease activity"/>
    <property type="evidence" value="ECO:0007669"/>
    <property type="project" value="UniProtKB-KW"/>
</dbReference>
<dbReference type="AlphaFoldDB" id="A0A939G4M9"/>
<dbReference type="Proteomes" id="UP000664795">
    <property type="component" value="Unassembled WGS sequence"/>
</dbReference>
<comment type="caution">
    <text evidence="2">The sequence shown here is derived from an EMBL/GenBank/DDBJ whole genome shotgun (WGS) entry which is preliminary data.</text>
</comment>
<evidence type="ECO:0000259" key="1">
    <source>
        <dbReference type="Pfam" id="PF05685"/>
    </source>
</evidence>
<keyword evidence="2" id="KW-0540">Nuclease</keyword>
<protein>
    <submittedName>
        <fullName evidence="2">Uma2 family endonuclease</fullName>
    </submittedName>
</protein>
<dbReference type="CDD" id="cd06260">
    <property type="entry name" value="DUF820-like"/>
    <property type="match status" value="1"/>
</dbReference>
<name>A0A939G4M9_9BACT</name>
<dbReference type="Pfam" id="PF05685">
    <property type="entry name" value="Uma2"/>
    <property type="match status" value="1"/>
</dbReference>
<reference evidence="2 3" key="1">
    <citation type="submission" date="2021-03" db="EMBL/GenBank/DDBJ databases">
        <title>Fibrella sp. HMF5036 genome sequencing and assembly.</title>
        <authorList>
            <person name="Kang H."/>
            <person name="Kim H."/>
            <person name="Bae S."/>
            <person name="Joh K."/>
        </authorList>
    </citation>
    <scope>NUCLEOTIDE SEQUENCE [LARGE SCALE GENOMIC DNA]</scope>
    <source>
        <strain evidence="2 3">HMF5036</strain>
    </source>
</reference>
<keyword evidence="2" id="KW-0378">Hydrolase</keyword>
<dbReference type="Gene3D" id="3.90.1570.10">
    <property type="entry name" value="tt1808, chain A"/>
    <property type="match status" value="1"/>
</dbReference>
<dbReference type="RefSeq" id="WP_207334496.1">
    <property type="nucleotide sequence ID" value="NZ_JAFMYU010000003.1"/>
</dbReference>
<dbReference type="InterPro" id="IPR012296">
    <property type="entry name" value="Nuclease_put_TT1808"/>
</dbReference>
<evidence type="ECO:0000313" key="3">
    <source>
        <dbReference type="Proteomes" id="UP000664795"/>
    </source>
</evidence>
<dbReference type="SUPFAM" id="SSF52980">
    <property type="entry name" value="Restriction endonuclease-like"/>
    <property type="match status" value="1"/>
</dbReference>
<evidence type="ECO:0000313" key="2">
    <source>
        <dbReference type="EMBL" id="MBO0930539.1"/>
    </source>
</evidence>
<dbReference type="EMBL" id="JAFMYU010000003">
    <property type="protein sequence ID" value="MBO0930539.1"/>
    <property type="molecule type" value="Genomic_DNA"/>
</dbReference>
<accession>A0A939G4M9</accession>
<dbReference type="PANTHER" id="PTHR34107:SF6">
    <property type="entry name" value="SLR0981 PROTEIN"/>
    <property type="match status" value="1"/>
</dbReference>
<dbReference type="PANTHER" id="PTHR34107">
    <property type="entry name" value="SLL0198 PROTEIN-RELATED"/>
    <property type="match status" value="1"/>
</dbReference>
<proteinExistence type="predicted"/>
<organism evidence="2 3">
    <name type="scientific">Fibrella aquatilis</name>
    <dbReference type="NCBI Taxonomy" id="2817059"/>
    <lineage>
        <taxon>Bacteria</taxon>
        <taxon>Pseudomonadati</taxon>
        <taxon>Bacteroidota</taxon>
        <taxon>Cytophagia</taxon>
        <taxon>Cytophagales</taxon>
        <taxon>Spirosomataceae</taxon>
        <taxon>Fibrella</taxon>
    </lineage>
</organism>